<gene>
    <name evidence="1" type="ORF">J2X09_004021</name>
</gene>
<dbReference type="SUPFAM" id="SSF48452">
    <property type="entry name" value="TPR-like"/>
    <property type="match status" value="1"/>
</dbReference>
<organism evidence="1 2">
    <name type="scientific">Hydrogenophaga laconesensis</name>
    <dbReference type="NCBI Taxonomy" id="1805971"/>
    <lineage>
        <taxon>Bacteria</taxon>
        <taxon>Pseudomonadati</taxon>
        <taxon>Pseudomonadota</taxon>
        <taxon>Betaproteobacteria</taxon>
        <taxon>Burkholderiales</taxon>
        <taxon>Comamonadaceae</taxon>
        <taxon>Hydrogenophaga</taxon>
    </lineage>
</organism>
<dbReference type="EMBL" id="JAVDWE010000013">
    <property type="protein sequence ID" value="MDR7096264.1"/>
    <property type="molecule type" value="Genomic_DNA"/>
</dbReference>
<dbReference type="InterPro" id="IPR011990">
    <property type="entry name" value="TPR-like_helical_dom_sf"/>
</dbReference>
<protein>
    <recommendedName>
        <fullName evidence="3">Tetratricopeptide repeat-containing protein</fullName>
    </recommendedName>
</protein>
<accession>A0ABU1VFM0</accession>
<evidence type="ECO:0008006" key="3">
    <source>
        <dbReference type="Google" id="ProtNLM"/>
    </source>
</evidence>
<proteinExistence type="predicted"/>
<name>A0ABU1VFM0_9BURK</name>
<sequence>MADWKPYPNTGHAPLDADRLKALWGRLHRGDAEPWPDESAVVQAWVLFHNGEFQRAAEAGLALGDAGMNVANKATCIYANYLEARALARETLLLEAAARAEALQHRQADHIGAWYWQAYALGRYSQGISVAKALTQGLGARVKHALETVIARCPHHADAHLALAAFHAEVIDKVGGMVGGMTYGANKATGLALYQKAMALNPDSVVTLTEYANGLVMLEGPDALPEANRLLDRAASIEPQDAMERLYVATARVALDS</sequence>
<evidence type="ECO:0000313" key="1">
    <source>
        <dbReference type="EMBL" id="MDR7096264.1"/>
    </source>
</evidence>
<dbReference type="Proteomes" id="UP001265550">
    <property type="component" value="Unassembled WGS sequence"/>
</dbReference>
<reference evidence="1 2" key="1">
    <citation type="submission" date="2023-07" db="EMBL/GenBank/DDBJ databases">
        <title>Sorghum-associated microbial communities from plants grown in Nebraska, USA.</title>
        <authorList>
            <person name="Schachtman D."/>
        </authorList>
    </citation>
    <scope>NUCLEOTIDE SEQUENCE [LARGE SCALE GENOMIC DNA]</scope>
    <source>
        <strain evidence="1 2">BE240</strain>
    </source>
</reference>
<comment type="caution">
    <text evidence="1">The sequence shown here is derived from an EMBL/GenBank/DDBJ whole genome shotgun (WGS) entry which is preliminary data.</text>
</comment>
<keyword evidence="2" id="KW-1185">Reference proteome</keyword>
<dbReference type="RefSeq" id="WP_204735040.1">
    <property type="nucleotide sequence ID" value="NZ_JAVDWE010000013.1"/>
</dbReference>
<evidence type="ECO:0000313" key="2">
    <source>
        <dbReference type="Proteomes" id="UP001265550"/>
    </source>
</evidence>